<feature type="compositionally biased region" description="Basic and acidic residues" evidence="1">
    <location>
        <begin position="357"/>
        <end position="383"/>
    </location>
</feature>
<dbReference type="Gene3D" id="3.30.420.10">
    <property type="entry name" value="Ribonuclease H-like superfamily/Ribonuclease H"/>
    <property type="match status" value="1"/>
</dbReference>
<name>A0A388LIB6_CHABU</name>
<accession>A0A388LIB6</accession>
<dbReference type="InterPro" id="IPR050951">
    <property type="entry name" value="Retrovirus_Pol_polyprotein"/>
</dbReference>
<gene>
    <name evidence="3" type="ORF">CBR_g34338</name>
</gene>
<dbReference type="PANTHER" id="PTHR37984:SF5">
    <property type="entry name" value="PROTEIN NYNRIN-LIKE"/>
    <property type="match status" value="1"/>
</dbReference>
<dbReference type="InterPro" id="IPR007021">
    <property type="entry name" value="DUF659"/>
</dbReference>
<evidence type="ECO:0000256" key="1">
    <source>
        <dbReference type="SAM" id="MobiDB-lite"/>
    </source>
</evidence>
<organism evidence="3 4">
    <name type="scientific">Chara braunii</name>
    <name type="common">Braun's stonewort</name>
    <dbReference type="NCBI Taxonomy" id="69332"/>
    <lineage>
        <taxon>Eukaryota</taxon>
        <taxon>Viridiplantae</taxon>
        <taxon>Streptophyta</taxon>
        <taxon>Charophyceae</taxon>
        <taxon>Charales</taxon>
        <taxon>Characeae</taxon>
        <taxon>Chara</taxon>
    </lineage>
</organism>
<comment type="caution">
    <text evidence="3">The sequence shown here is derived from an EMBL/GenBank/DDBJ whole genome shotgun (WGS) entry which is preliminary data.</text>
</comment>
<dbReference type="AlphaFoldDB" id="A0A388LIB6"/>
<dbReference type="GO" id="GO:0003676">
    <property type="term" value="F:nucleic acid binding"/>
    <property type="evidence" value="ECO:0007669"/>
    <property type="project" value="InterPro"/>
</dbReference>
<dbReference type="SUPFAM" id="SSF53098">
    <property type="entry name" value="Ribonuclease H-like"/>
    <property type="match status" value="2"/>
</dbReference>
<feature type="region of interest" description="Disordered" evidence="1">
    <location>
        <begin position="284"/>
        <end position="303"/>
    </location>
</feature>
<evidence type="ECO:0000259" key="2">
    <source>
        <dbReference type="PROSITE" id="PS50994"/>
    </source>
</evidence>
<sequence>MRPPTPSGHDAILVVVDRFTKRARFVPCRYAINAREVVDIVFDRVVRDHGLPLSIISDCDPRFTSRFWPRLHEVYSTQLHFSLSYHPQTDGLTEVTNRTLENILRKIIRDDQQWDLHLAHAEIAYNHAVSPATGMSPYYCDLGYHPRVPADFLRPSQMHPDTSCPALDDWVAHMMSIMKTAHEHIAASQTRMAARANRSRMDHSFKVSDDVFIDARHLQLEADTLRKFRRRFFGPCRILQAVGSDTASSPVSFRVKLPNYLRQARVHDVYHVSLLRPYRRPSERFAGRPYERPGQRPRTDEAKRDEIQDILDEQEGGQGGVGEAGRDDAVGGPDLPGEEVVMTSRGVGAAGNAARASRPELDRARREKRKVGEEDVDVRDTTREKRARQTTIEEMYDKEKLAEFSDEWLQWIYAKGLPFNAFRGSEFQRVRRVAERVPRTVRFLFPSYRVTAGARIRSQRTKVAPMPLVNFLAGGANGTLLYATVTRDGSVRDTADVVYRRWRTIILSFPAKDVIGFCTDSTSNYMTAARRFATDPDADIRRITWLPCSTHVCNLMLSDVGTRVGWVKETIICARALVRFIKSHGAAHALFRRMSPRVMLVEPVETRLASVFLMLTCLKGRRDALESMLHGDAWARIPWEHRLLAQAQWVQQQIRDGEFWRCVDCAIRVMAPVHQLLRRMDRGGMMMSIVYEWSQHLLDLMRRVDVPANMVEPCVREVAIRNLHMLEPAHAATHLLNPCRRSLRYYESLQTTSDDAHVVEECDRFLLAQTGGDPVGRLYRTVRDQIRHFHSRQGDWGDRQLSDAEADDCWGDCQTEGCVAWWFAHGRHHPELRTIAIRVMHLWTSASPAERNWAQHERINTARRSKLGFTKLAQLVEITTDFKLAACAQ</sequence>
<dbReference type="Pfam" id="PF24626">
    <property type="entry name" value="SH3_Tf2-1"/>
    <property type="match status" value="1"/>
</dbReference>
<protein>
    <recommendedName>
        <fullName evidence="2">Integrase catalytic domain-containing protein</fullName>
    </recommendedName>
</protein>
<dbReference type="Proteomes" id="UP000265515">
    <property type="component" value="Unassembled WGS sequence"/>
</dbReference>
<dbReference type="InterPro" id="IPR012337">
    <property type="entry name" value="RNaseH-like_sf"/>
</dbReference>
<evidence type="ECO:0000313" key="4">
    <source>
        <dbReference type="Proteomes" id="UP000265515"/>
    </source>
</evidence>
<dbReference type="PANTHER" id="PTHR37984">
    <property type="entry name" value="PROTEIN CBG26694"/>
    <property type="match status" value="1"/>
</dbReference>
<dbReference type="PROSITE" id="PS50994">
    <property type="entry name" value="INTEGRASE"/>
    <property type="match status" value="1"/>
</dbReference>
<dbReference type="InterPro" id="IPR056924">
    <property type="entry name" value="SH3_Tf2-1"/>
</dbReference>
<feature type="region of interest" description="Disordered" evidence="1">
    <location>
        <begin position="348"/>
        <end position="383"/>
    </location>
</feature>
<dbReference type="EMBL" id="BFEA01000395">
    <property type="protein sequence ID" value="GBG82058.1"/>
    <property type="molecule type" value="Genomic_DNA"/>
</dbReference>
<reference evidence="3 4" key="1">
    <citation type="journal article" date="2018" name="Cell">
        <title>The Chara Genome: Secondary Complexity and Implications for Plant Terrestrialization.</title>
        <authorList>
            <person name="Nishiyama T."/>
            <person name="Sakayama H."/>
            <person name="Vries J.D."/>
            <person name="Buschmann H."/>
            <person name="Saint-Marcoux D."/>
            <person name="Ullrich K.K."/>
            <person name="Haas F.B."/>
            <person name="Vanderstraeten L."/>
            <person name="Becker D."/>
            <person name="Lang D."/>
            <person name="Vosolsobe S."/>
            <person name="Rombauts S."/>
            <person name="Wilhelmsson P.K.I."/>
            <person name="Janitza P."/>
            <person name="Kern R."/>
            <person name="Heyl A."/>
            <person name="Rumpler F."/>
            <person name="Villalobos L.I.A.C."/>
            <person name="Clay J.M."/>
            <person name="Skokan R."/>
            <person name="Toyoda A."/>
            <person name="Suzuki Y."/>
            <person name="Kagoshima H."/>
            <person name="Schijlen E."/>
            <person name="Tajeshwar N."/>
            <person name="Catarino B."/>
            <person name="Hetherington A.J."/>
            <person name="Saltykova A."/>
            <person name="Bonnot C."/>
            <person name="Breuninger H."/>
            <person name="Symeonidi A."/>
            <person name="Radhakrishnan G.V."/>
            <person name="Van Nieuwerburgh F."/>
            <person name="Deforce D."/>
            <person name="Chang C."/>
            <person name="Karol K.G."/>
            <person name="Hedrich R."/>
            <person name="Ulvskov P."/>
            <person name="Glockner G."/>
            <person name="Delwiche C.F."/>
            <person name="Petrasek J."/>
            <person name="Van de Peer Y."/>
            <person name="Friml J."/>
            <person name="Beilby M."/>
            <person name="Dolan L."/>
            <person name="Kohara Y."/>
            <person name="Sugano S."/>
            <person name="Fujiyama A."/>
            <person name="Delaux P.-M."/>
            <person name="Quint M."/>
            <person name="TheiBen G."/>
            <person name="Hagemann M."/>
            <person name="Harholt J."/>
            <person name="Dunand C."/>
            <person name="Zachgo S."/>
            <person name="Langdale J."/>
            <person name="Maumus F."/>
            <person name="Straeten D.V.D."/>
            <person name="Gould S.B."/>
            <person name="Rensing S.A."/>
        </authorList>
    </citation>
    <scope>NUCLEOTIDE SEQUENCE [LARGE SCALE GENOMIC DNA]</scope>
    <source>
        <strain evidence="3 4">S276</strain>
    </source>
</reference>
<feature type="region of interest" description="Disordered" evidence="1">
    <location>
        <begin position="310"/>
        <end position="335"/>
    </location>
</feature>
<evidence type="ECO:0000313" key="3">
    <source>
        <dbReference type="EMBL" id="GBG82058.1"/>
    </source>
</evidence>
<keyword evidence="4" id="KW-1185">Reference proteome</keyword>
<proteinExistence type="predicted"/>
<dbReference type="Gramene" id="GBG82058">
    <property type="protein sequence ID" value="GBG82058"/>
    <property type="gene ID" value="CBR_g34338"/>
</dbReference>
<dbReference type="OrthoDB" id="1903608at2759"/>
<dbReference type="InterPro" id="IPR001584">
    <property type="entry name" value="Integrase_cat-core"/>
</dbReference>
<dbReference type="InterPro" id="IPR036397">
    <property type="entry name" value="RNaseH_sf"/>
</dbReference>
<dbReference type="GO" id="GO:0015074">
    <property type="term" value="P:DNA integration"/>
    <property type="evidence" value="ECO:0007669"/>
    <property type="project" value="InterPro"/>
</dbReference>
<feature type="domain" description="Integrase catalytic" evidence="2">
    <location>
        <begin position="1"/>
        <end position="145"/>
    </location>
</feature>
<dbReference type="Pfam" id="PF04937">
    <property type="entry name" value="DUF659"/>
    <property type="match status" value="1"/>
</dbReference>